<comment type="caution">
    <text evidence="1">The sequence shown here is derived from an EMBL/GenBank/DDBJ whole genome shotgun (WGS) entry which is preliminary data.</text>
</comment>
<proteinExistence type="predicted"/>
<dbReference type="Pfam" id="PF24175">
    <property type="entry name" value="SU10_adaptor"/>
    <property type="match status" value="1"/>
</dbReference>
<dbReference type="InterPro" id="IPR056209">
    <property type="entry name" value="SU10_adaptor"/>
</dbReference>
<reference evidence="1" key="1">
    <citation type="submission" date="2020-06" db="EMBL/GenBank/DDBJ databases">
        <title>Legume-microbial interactions unlock mineral nutrients during tropical forest succession.</title>
        <authorList>
            <person name="Epihov D.Z."/>
        </authorList>
    </citation>
    <scope>NUCLEOTIDE SEQUENCE [LARGE SCALE GENOMIC DNA]</scope>
    <source>
        <strain evidence="1">Pan2503</strain>
    </source>
</reference>
<sequence length="230" mass="26053">MSPSFPTFDVAEIAEEASERAGIEFRAGYALRSARRSMELLSIEWGNRGLNLWTIEETPVQLQQGVNEYVLPDDTIDLIEYTLRNIYLPTNKPRDFPLARLSIDEYTALPDKQSQGRPTVIHVKRRIPPSFLLWQTPDANYAQYQVIYSRLRRMASVGTGGTGSPDMPFRFLPAMIAGVAYLMALKSSDPNAFGRAPLLKAAYEEAFTLAGDEDRDRASVKWRPWNYSIL</sequence>
<accession>A0A7V8NMQ6</accession>
<organism evidence="1 2">
    <name type="scientific">Candidatus Acidiferrum panamense</name>
    <dbReference type="NCBI Taxonomy" id="2741543"/>
    <lineage>
        <taxon>Bacteria</taxon>
        <taxon>Pseudomonadati</taxon>
        <taxon>Acidobacteriota</taxon>
        <taxon>Terriglobia</taxon>
        <taxon>Candidatus Acidiferrales</taxon>
        <taxon>Candidatus Acidiferrum</taxon>
    </lineage>
</organism>
<protein>
    <submittedName>
        <fullName evidence="1">Uncharacterized protein</fullName>
    </submittedName>
</protein>
<keyword evidence="2" id="KW-1185">Reference proteome</keyword>
<gene>
    <name evidence="1" type="ORF">HRJ53_04340</name>
</gene>
<name>A0A7V8NMQ6_9BACT</name>
<dbReference type="AlphaFoldDB" id="A0A7V8NMQ6"/>
<dbReference type="Proteomes" id="UP000567293">
    <property type="component" value="Unassembled WGS sequence"/>
</dbReference>
<evidence type="ECO:0000313" key="1">
    <source>
        <dbReference type="EMBL" id="MBA0084204.1"/>
    </source>
</evidence>
<dbReference type="EMBL" id="JACDQQ010000420">
    <property type="protein sequence ID" value="MBA0084204.1"/>
    <property type="molecule type" value="Genomic_DNA"/>
</dbReference>
<evidence type="ECO:0000313" key="2">
    <source>
        <dbReference type="Proteomes" id="UP000567293"/>
    </source>
</evidence>